<comment type="function">
    <text evidence="1">Involved in the import of queuosine (Q) precursors, required for Q precursor salvage.</text>
</comment>
<dbReference type="Proteomes" id="UP000321769">
    <property type="component" value="Unassembled WGS sequence"/>
</dbReference>
<dbReference type="PANTHER" id="PTHR34300:SF2">
    <property type="entry name" value="QUEUOSINE PRECURSOR TRANSPORTER-RELATED"/>
    <property type="match status" value="1"/>
</dbReference>
<dbReference type="Pfam" id="PF02592">
    <property type="entry name" value="Vut_1"/>
    <property type="match status" value="1"/>
</dbReference>
<proteinExistence type="inferred from homology"/>
<dbReference type="NCBIfam" id="TIGR00697">
    <property type="entry name" value="queuosine precursor transporter"/>
    <property type="match status" value="1"/>
</dbReference>
<dbReference type="PANTHER" id="PTHR34300">
    <property type="entry name" value="QUEUOSINE PRECURSOR TRANSPORTER-RELATED"/>
    <property type="match status" value="1"/>
</dbReference>
<organism evidence="2 3">
    <name type="scientific">Aeromicrobium flavum</name>
    <dbReference type="NCBI Taxonomy" id="416568"/>
    <lineage>
        <taxon>Bacteria</taxon>
        <taxon>Bacillati</taxon>
        <taxon>Actinomycetota</taxon>
        <taxon>Actinomycetes</taxon>
        <taxon>Propionibacteriales</taxon>
        <taxon>Nocardioidaceae</taxon>
        <taxon>Aeromicrobium</taxon>
    </lineage>
</organism>
<keyword evidence="1" id="KW-0812">Transmembrane</keyword>
<feature type="transmembrane region" description="Helical" evidence="1">
    <location>
        <begin position="95"/>
        <end position="115"/>
    </location>
</feature>
<dbReference type="GO" id="GO:0005886">
    <property type="term" value="C:plasma membrane"/>
    <property type="evidence" value="ECO:0007669"/>
    <property type="project" value="UniProtKB-SubCell"/>
</dbReference>
<keyword evidence="1" id="KW-0472">Membrane</keyword>
<feature type="transmembrane region" description="Helical" evidence="1">
    <location>
        <begin position="207"/>
        <end position="233"/>
    </location>
</feature>
<feature type="transmembrane region" description="Helical" evidence="1">
    <location>
        <begin position="179"/>
        <end position="201"/>
    </location>
</feature>
<feature type="transmembrane region" description="Helical" evidence="1">
    <location>
        <begin position="59"/>
        <end position="83"/>
    </location>
</feature>
<evidence type="ECO:0000313" key="2">
    <source>
        <dbReference type="EMBL" id="GEO87864.1"/>
    </source>
</evidence>
<reference evidence="2 3" key="1">
    <citation type="submission" date="2019-07" db="EMBL/GenBank/DDBJ databases">
        <title>Whole genome shotgun sequence of Aeromicrobium flavum NBRC 107625.</title>
        <authorList>
            <person name="Hosoyama A."/>
            <person name="Uohara A."/>
            <person name="Ohji S."/>
            <person name="Ichikawa N."/>
        </authorList>
    </citation>
    <scope>NUCLEOTIDE SEQUENCE [LARGE SCALE GENOMIC DNA]</scope>
    <source>
        <strain evidence="2 3">NBRC 107625</strain>
    </source>
</reference>
<name>A0A512HQX8_9ACTN</name>
<dbReference type="InterPro" id="IPR003744">
    <property type="entry name" value="YhhQ"/>
</dbReference>
<sequence length="243" mass="25914">MAGMSRAPSPNPDVVRFASRGSSHFDVLLALFCVVIVVSNVVATKAIEFGSGSLTVGPVQVWPLVTDGGVVLFPLAYVLGDVISEVYGLRAARRAILTGFAAAALAAFAFFVVQLMPAASWYENQPAYEAVLGPVSQIVLASLAGYLAGQFLNSWVLVRMKQRSAEHRLVARLVGSTGVGEVADTLIFCAIAASAIGITTFGTFLNYFVMGVVLKVGIELALMPVTVRVIAWLKRREPGYFDR</sequence>
<gene>
    <name evidence="2" type="ORF">AFL01nite_01910</name>
</gene>
<comment type="caution">
    <text evidence="2">The sequence shown here is derived from an EMBL/GenBank/DDBJ whole genome shotgun (WGS) entry which is preliminary data.</text>
</comment>
<comment type="subcellular location">
    <subcellularLocation>
        <location evidence="1">Cell membrane</location>
        <topology evidence="1">Multi-pass membrane protein</topology>
    </subcellularLocation>
</comment>
<dbReference type="GO" id="GO:0022857">
    <property type="term" value="F:transmembrane transporter activity"/>
    <property type="evidence" value="ECO:0007669"/>
    <property type="project" value="UniProtKB-UniRule"/>
</dbReference>
<accession>A0A512HQX8</accession>
<protein>
    <recommendedName>
        <fullName evidence="1">Probable queuosine precursor transporter</fullName>
        <shortName evidence="1">Q precursor transporter</shortName>
    </recommendedName>
</protein>
<evidence type="ECO:0000256" key="1">
    <source>
        <dbReference type="HAMAP-Rule" id="MF_02088"/>
    </source>
</evidence>
<dbReference type="HAMAP" id="MF_02088">
    <property type="entry name" value="Q_prec_transport"/>
    <property type="match status" value="1"/>
</dbReference>
<feature type="transmembrane region" description="Helical" evidence="1">
    <location>
        <begin position="135"/>
        <end position="158"/>
    </location>
</feature>
<comment type="similarity">
    <text evidence="1">Belongs to the vitamin uptake transporter (VUT/ECF) (TC 2.A.88) family. Q precursor transporter subfamily.</text>
</comment>
<evidence type="ECO:0000313" key="3">
    <source>
        <dbReference type="Proteomes" id="UP000321769"/>
    </source>
</evidence>
<keyword evidence="1" id="KW-1003">Cell membrane</keyword>
<dbReference type="AlphaFoldDB" id="A0A512HQX8"/>
<keyword evidence="3" id="KW-1185">Reference proteome</keyword>
<keyword evidence="1" id="KW-0813">Transport</keyword>
<dbReference type="EMBL" id="BJZQ01000001">
    <property type="protein sequence ID" value="GEO87864.1"/>
    <property type="molecule type" value="Genomic_DNA"/>
</dbReference>
<keyword evidence="1" id="KW-1133">Transmembrane helix</keyword>